<keyword evidence="5" id="KW-0408">Iron</keyword>
<keyword evidence="2" id="KW-0808">Transferase</keyword>
<evidence type="ECO:0000256" key="6">
    <source>
        <dbReference type="SAM" id="MobiDB-lite"/>
    </source>
</evidence>
<dbReference type="PROSITE" id="PS51683">
    <property type="entry name" value="SAM_OMT_II"/>
    <property type="match status" value="1"/>
</dbReference>
<sequence length="858" mass="95734">MATSDSSMPNNTSDRTNTVEKLTSLKEALSDLITTLREPATQVELNATLHDPEALPHREVGSIAAQVVDILDDAKQMLQPSQLVLADHFMGYYLSSKSLVAAVSFKIPDILGQRPGLTISQLAESAGAREDRLRPVMRLLYNNGLFVYDAASDTYTNNSRSNLLKSDHWTQWHTWVELYATEFYDMARGIPDSLRTDSTRTAAQINYDTDDDIFTYFQKRGWLPRVHRAFNASQIAQAAGILADYPWHDVADCVILDIGGSGGALLASLLREYPTMRGGILDLPAVIDHTRPFFHSDDGQFSDVGDRVLAEDLVAGDFLAGPIPRYEVYVMKWCLHNWLDPDVKRILQNIRDAIVVQEKSRLVVLDAVLQDGAMGRLVQYGDVQMLMTAKGRERTEKEWRQLAETSGWKVQSIYTLRNAWLQEVFKDSDKHSKAPANNSGFYMNQLLGQCLGLISGPDWRAVRGAMEAPFQRNHVASQVENFQRLVQQHFADLHAQGESNLANGLLHPVNDLAMLPFRIIAEMFYGRLPPEVVKLLEDLVPLRTHIFNDHVIRGGLYRFSWARFFPTAANADLARFKSSWKKFNQMALAYALQERGPPPPIVAMYDAVAMGNMNEDQLLQTLDESLFANLDVTIGGLSWVPVFLAAHQHDQERLRTEIDAACSHEKDAGAFARYLSEGRSTFLACCTLESSRLRPLAAFTVPQAAPTSRRIDIAPGKAYVIPAGTSFIVDTYALNVRNEAWAPDNEHFRPDRFLNNTYKDTRARRYLFWRFGFGPRQCLGRVAAGPNAASGSTLGGENPSVAVADRDLIEVVGAVIGCATARASDSRRGRADGDKRSKNGNNLEELHGCDLLDNEVEE</sequence>
<dbReference type="Gene3D" id="1.10.10.10">
    <property type="entry name" value="Winged helix-like DNA-binding domain superfamily/Winged helix DNA-binding domain"/>
    <property type="match status" value="1"/>
</dbReference>
<evidence type="ECO:0000256" key="1">
    <source>
        <dbReference type="ARBA" id="ARBA00022603"/>
    </source>
</evidence>
<evidence type="ECO:0000256" key="3">
    <source>
        <dbReference type="ARBA" id="ARBA00022691"/>
    </source>
</evidence>
<keyword evidence="1" id="KW-0489">Methyltransferase</keyword>
<accession>T0KNA2</accession>
<feature type="domain" description="O-methyltransferase dimerisation" evidence="8">
    <location>
        <begin position="88"/>
        <end position="164"/>
    </location>
</feature>
<dbReference type="SUPFAM" id="SSF53335">
    <property type="entry name" value="S-adenosyl-L-methionine-dependent methyltransferases"/>
    <property type="match status" value="1"/>
</dbReference>
<dbReference type="OrthoDB" id="4804201at2759"/>
<dbReference type="InterPro" id="IPR029063">
    <property type="entry name" value="SAM-dependent_MTases_sf"/>
</dbReference>
<keyword evidence="4" id="KW-0479">Metal-binding</keyword>
<protein>
    <submittedName>
        <fullName evidence="9">Uncharacterized protein</fullName>
    </submittedName>
</protein>
<dbReference type="GO" id="GO:0016705">
    <property type="term" value="F:oxidoreductase activity, acting on paired donors, with incorporation or reduction of molecular oxygen"/>
    <property type="evidence" value="ECO:0007669"/>
    <property type="project" value="InterPro"/>
</dbReference>
<dbReference type="GO" id="GO:0046983">
    <property type="term" value="F:protein dimerization activity"/>
    <property type="evidence" value="ECO:0007669"/>
    <property type="project" value="InterPro"/>
</dbReference>
<feature type="compositionally biased region" description="Basic and acidic residues" evidence="6">
    <location>
        <begin position="824"/>
        <end position="837"/>
    </location>
</feature>
<gene>
    <name evidence="9" type="ORF">CGLO_06779</name>
</gene>
<dbReference type="InterPro" id="IPR036396">
    <property type="entry name" value="Cyt_P450_sf"/>
</dbReference>
<dbReference type="Gene3D" id="3.40.50.150">
    <property type="entry name" value="Vaccinia Virus protein VP39"/>
    <property type="match status" value="1"/>
</dbReference>
<evidence type="ECO:0000313" key="9">
    <source>
        <dbReference type="EMBL" id="EQB53489.1"/>
    </source>
</evidence>
<dbReference type="PANTHER" id="PTHR43712">
    <property type="entry name" value="PUTATIVE (AFU_ORTHOLOGUE AFUA_4G14580)-RELATED"/>
    <property type="match status" value="1"/>
</dbReference>
<dbReference type="GO" id="GO:0020037">
    <property type="term" value="F:heme binding"/>
    <property type="evidence" value="ECO:0007669"/>
    <property type="project" value="InterPro"/>
</dbReference>
<dbReference type="Pfam" id="PF00067">
    <property type="entry name" value="p450"/>
    <property type="match status" value="1"/>
</dbReference>
<reference evidence="10" key="1">
    <citation type="journal article" date="2013" name="Mol. Plant Microbe Interact.">
        <title>Global aspects of pacC regulation of pathogenicity genes in Colletotrichum gloeosporioides as revealed by transcriptome analysis.</title>
        <authorList>
            <person name="Alkan N."/>
            <person name="Meng X."/>
            <person name="Friedlander G."/>
            <person name="Reuveni E."/>
            <person name="Sukno S."/>
            <person name="Sherman A."/>
            <person name="Thon M."/>
            <person name="Fluhr R."/>
            <person name="Prusky D."/>
        </authorList>
    </citation>
    <scope>NUCLEOTIDE SEQUENCE [LARGE SCALE GENOMIC DNA]</scope>
    <source>
        <strain evidence="10">Cg-14</strain>
    </source>
</reference>
<feature type="domain" description="O-methyltransferase C-terminal" evidence="7">
    <location>
        <begin position="254"/>
        <end position="408"/>
    </location>
</feature>
<dbReference type="STRING" id="1237896.T0KNA2"/>
<dbReference type="Gene3D" id="1.10.630.10">
    <property type="entry name" value="Cytochrome P450"/>
    <property type="match status" value="1"/>
</dbReference>
<dbReference type="Gene3D" id="1.10.287.1350">
    <property type="match status" value="1"/>
</dbReference>
<evidence type="ECO:0000256" key="2">
    <source>
        <dbReference type="ARBA" id="ARBA00022679"/>
    </source>
</evidence>
<dbReference type="PANTHER" id="PTHR43712:SF2">
    <property type="entry name" value="O-METHYLTRANSFERASE CICE"/>
    <property type="match status" value="1"/>
</dbReference>
<evidence type="ECO:0000259" key="7">
    <source>
        <dbReference type="Pfam" id="PF00891"/>
    </source>
</evidence>
<dbReference type="PROSITE" id="PS00086">
    <property type="entry name" value="CYTOCHROME_P450"/>
    <property type="match status" value="1"/>
</dbReference>
<dbReference type="Pfam" id="PF00891">
    <property type="entry name" value="Methyltransf_2"/>
    <property type="match status" value="1"/>
</dbReference>
<evidence type="ECO:0000259" key="8">
    <source>
        <dbReference type="Pfam" id="PF08100"/>
    </source>
</evidence>
<evidence type="ECO:0000313" key="10">
    <source>
        <dbReference type="Proteomes" id="UP000015530"/>
    </source>
</evidence>
<dbReference type="InterPro" id="IPR001077">
    <property type="entry name" value="COMT_C"/>
</dbReference>
<evidence type="ECO:0000256" key="4">
    <source>
        <dbReference type="ARBA" id="ARBA00022723"/>
    </source>
</evidence>
<feature type="region of interest" description="Disordered" evidence="6">
    <location>
        <begin position="824"/>
        <end position="844"/>
    </location>
</feature>
<dbReference type="GO" id="GO:0004497">
    <property type="term" value="F:monooxygenase activity"/>
    <property type="evidence" value="ECO:0007669"/>
    <property type="project" value="InterPro"/>
</dbReference>
<dbReference type="Pfam" id="PF08100">
    <property type="entry name" value="Dimerisation"/>
    <property type="match status" value="1"/>
</dbReference>
<dbReference type="eggNOG" id="KOG3178">
    <property type="taxonomic scope" value="Eukaryota"/>
</dbReference>
<comment type="caution">
    <text evidence="9">The sequence shown here is derived from an EMBL/GenBank/DDBJ whole genome shotgun (WGS) entry which is preliminary data.</text>
</comment>
<dbReference type="InterPro" id="IPR017972">
    <property type="entry name" value="Cyt_P450_CS"/>
</dbReference>
<dbReference type="eggNOG" id="KOG0157">
    <property type="taxonomic scope" value="Eukaryota"/>
</dbReference>
<dbReference type="InterPro" id="IPR001128">
    <property type="entry name" value="Cyt_P450"/>
</dbReference>
<dbReference type="AlphaFoldDB" id="T0KNA2"/>
<dbReference type="Proteomes" id="UP000015530">
    <property type="component" value="Unassembled WGS sequence"/>
</dbReference>
<dbReference type="SUPFAM" id="SSF46785">
    <property type="entry name" value="Winged helix' DNA-binding domain"/>
    <property type="match status" value="1"/>
</dbReference>
<dbReference type="InterPro" id="IPR016461">
    <property type="entry name" value="COMT-like"/>
</dbReference>
<dbReference type="GO" id="GO:0032259">
    <property type="term" value="P:methylation"/>
    <property type="evidence" value="ECO:0007669"/>
    <property type="project" value="UniProtKB-KW"/>
</dbReference>
<dbReference type="InterPro" id="IPR036390">
    <property type="entry name" value="WH_DNA-bd_sf"/>
</dbReference>
<dbReference type="HOGENOM" id="CLU_350539_0_0_1"/>
<proteinExistence type="predicted"/>
<dbReference type="EMBL" id="AMYD01001354">
    <property type="protein sequence ID" value="EQB53489.1"/>
    <property type="molecule type" value="Genomic_DNA"/>
</dbReference>
<dbReference type="GO" id="GO:0008171">
    <property type="term" value="F:O-methyltransferase activity"/>
    <property type="evidence" value="ECO:0007669"/>
    <property type="project" value="InterPro"/>
</dbReference>
<organism evidence="9 10">
    <name type="scientific">Colletotrichum gloeosporioides (strain Cg-14)</name>
    <name type="common">Anthracnose fungus</name>
    <name type="synonym">Glomerella cingulata</name>
    <dbReference type="NCBI Taxonomy" id="1237896"/>
    <lineage>
        <taxon>Eukaryota</taxon>
        <taxon>Fungi</taxon>
        <taxon>Dikarya</taxon>
        <taxon>Ascomycota</taxon>
        <taxon>Pezizomycotina</taxon>
        <taxon>Sordariomycetes</taxon>
        <taxon>Hypocreomycetidae</taxon>
        <taxon>Glomerellales</taxon>
        <taxon>Glomerellaceae</taxon>
        <taxon>Colletotrichum</taxon>
        <taxon>Colletotrichum gloeosporioides species complex</taxon>
    </lineage>
</organism>
<dbReference type="InterPro" id="IPR012967">
    <property type="entry name" value="COMT_dimerisation"/>
</dbReference>
<dbReference type="InterPro" id="IPR036388">
    <property type="entry name" value="WH-like_DNA-bd_sf"/>
</dbReference>
<name>T0KNA2_COLGC</name>
<dbReference type="SUPFAM" id="SSF48264">
    <property type="entry name" value="Cytochrome P450"/>
    <property type="match status" value="1"/>
</dbReference>
<evidence type="ECO:0000256" key="5">
    <source>
        <dbReference type="ARBA" id="ARBA00023004"/>
    </source>
</evidence>
<dbReference type="GO" id="GO:0005506">
    <property type="term" value="F:iron ion binding"/>
    <property type="evidence" value="ECO:0007669"/>
    <property type="project" value="InterPro"/>
</dbReference>
<keyword evidence="3" id="KW-0949">S-adenosyl-L-methionine</keyword>